<dbReference type="GO" id="GO:0016780">
    <property type="term" value="F:phosphotransferase activity, for other substituted phosphate groups"/>
    <property type="evidence" value="ECO:0007669"/>
    <property type="project" value="TreeGrafter"/>
</dbReference>
<evidence type="ECO:0000313" key="10">
    <source>
        <dbReference type="EMBL" id="SER94340.1"/>
    </source>
</evidence>
<name>A0A1H9TAK8_9ACTN</name>
<evidence type="ECO:0000256" key="5">
    <source>
        <dbReference type="ARBA" id="ARBA00022989"/>
    </source>
</evidence>
<dbReference type="PANTHER" id="PTHR30576:SF10">
    <property type="entry name" value="SLL5057 PROTEIN"/>
    <property type="match status" value="1"/>
</dbReference>
<organism evidence="10 11">
    <name type="scientific">Propionibacterium cyclohexanicum</name>
    <dbReference type="NCBI Taxonomy" id="64702"/>
    <lineage>
        <taxon>Bacteria</taxon>
        <taxon>Bacillati</taxon>
        <taxon>Actinomycetota</taxon>
        <taxon>Actinomycetes</taxon>
        <taxon>Propionibacteriales</taxon>
        <taxon>Propionibacteriaceae</taxon>
        <taxon>Propionibacterium</taxon>
    </lineage>
</organism>
<comment type="similarity">
    <text evidence="2">Belongs to the bacterial sugar transferase family.</text>
</comment>
<keyword evidence="4 8" id="KW-0812">Transmembrane</keyword>
<dbReference type="RefSeq" id="WP_091970497.1">
    <property type="nucleotide sequence ID" value="NZ_FOGZ01000020.1"/>
</dbReference>
<protein>
    <submittedName>
        <fullName evidence="10">Undecaprenyl-phosphate galactose phosphotransferase, WbaP/exopolysaccharide biosynthesis polyprenyl glycosylphosphotransferase</fullName>
    </submittedName>
</protein>
<feature type="transmembrane region" description="Helical" evidence="8">
    <location>
        <begin position="65"/>
        <end position="85"/>
    </location>
</feature>
<dbReference type="Pfam" id="PF13727">
    <property type="entry name" value="CoA_binding_3"/>
    <property type="match status" value="1"/>
</dbReference>
<dbReference type="EMBL" id="FOGZ01000020">
    <property type="protein sequence ID" value="SER94340.1"/>
    <property type="molecule type" value="Genomic_DNA"/>
</dbReference>
<dbReference type="OrthoDB" id="9808602at2"/>
<evidence type="ECO:0000256" key="6">
    <source>
        <dbReference type="ARBA" id="ARBA00023136"/>
    </source>
</evidence>
<dbReference type="NCBIfam" id="TIGR03025">
    <property type="entry name" value="EPS_sugtrans"/>
    <property type="match status" value="1"/>
</dbReference>
<feature type="region of interest" description="Disordered" evidence="7">
    <location>
        <begin position="1"/>
        <end position="21"/>
    </location>
</feature>
<dbReference type="PANTHER" id="PTHR30576">
    <property type="entry name" value="COLANIC BIOSYNTHESIS UDP-GLUCOSE LIPID CARRIER TRANSFERASE"/>
    <property type="match status" value="1"/>
</dbReference>
<dbReference type="InterPro" id="IPR003362">
    <property type="entry name" value="Bact_transf"/>
</dbReference>
<evidence type="ECO:0000313" key="11">
    <source>
        <dbReference type="Proteomes" id="UP000198815"/>
    </source>
</evidence>
<proteinExistence type="inferred from homology"/>
<dbReference type="InterPro" id="IPR017475">
    <property type="entry name" value="EPS_sugar_tfrase"/>
</dbReference>
<dbReference type="GO" id="GO:0016020">
    <property type="term" value="C:membrane"/>
    <property type="evidence" value="ECO:0007669"/>
    <property type="project" value="UniProtKB-SubCell"/>
</dbReference>
<dbReference type="Pfam" id="PF02397">
    <property type="entry name" value="Bac_transf"/>
    <property type="match status" value="1"/>
</dbReference>
<feature type="transmembrane region" description="Helical" evidence="8">
    <location>
        <begin position="330"/>
        <end position="353"/>
    </location>
</feature>
<comment type="subcellular location">
    <subcellularLocation>
        <location evidence="1">Membrane</location>
        <topology evidence="1">Multi-pass membrane protein</topology>
    </subcellularLocation>
</comment>
<evidence type="ECO:0000256" key="2">
    <source>
        <dbReference type="ARBA" id="ARBA00006464"/>
    </source>
</evidence>
<evidence type="ECO:0000259" key="9">
    <source>
        <dbReference type="Pfam" id="PF02397"/>
    </source>
</evidence>
<keyword evidence="5 8" id="KW-1133">Transmembrane helix</keyword>
<keyword evidence="3 10" id="KW-0808">Transferase</keyword>
<dbReference type="AlphaFoldDB" id="A0A1H9TAK8"/>
<evidence type="ECO:0000256" key="1">
    <source>
        <dbReference type="ARBA" id="ARBA00004141"/>
    </source>
</evidence>
<feature type="domain" description="Bacterial sugar transferase" evidence="9">
    <location>
        <begin position="327"/>
        <end position="514"/>
    </location>
</feature>
<dbReference type="Proteomes" id="UP000198815">
    <property type="component" value="Unassembled WGS sequence"/>
</dbReference>
<evidence type="ECO:0000256" key="7">
    <source>
        <dbReference type="SAM" id="MobiDB-lite"/>
    </source>
</evidence>
<feature type="transmembrane region" description="Helical" evidence="8">
    <location>
        <begin position="131"/>
        <end position="152"/>
    </location>
</feature>
<accession>A0A1H9TAK8</accession>
<keyword evidence="11" id="KW-1185">Reference proteome</keyword>
<feature type="transmembrane region" description="Helical" evidence="8">
    <location>
        <begin position="158"/>
        <end position="179"/>
    </location>
</feature>
<evidence type="ECO:0000256" key="3">
    <source>
        <dbReference type="ARBA" id="ARBA00022679"/>
    </source>
</evidence>
<gene>
    <name evidence="10" type="ORF">SAMN05443377_12048</name>
</gene>
<sequence>MFIPAPRGKNPAVGGTQQRSRVWDPPQGIHAMTMRRRRRRSAAPRGGPAPGYCDVTRRYAAAVSLVDTICLIACTIVAVELRLLLPFFDPPTQIAEVVAPFGLIILAAWLAALWWRGAYDTGQMGSGAQEFVRVAQASMLTAGTLGITAYLFRYPLPRGFFVVLFAIGIPALILERIALRELLKALRRRGLFRRRVLLGGDEAHMLDLHTVLSRESWLGLDVVGTLPSGTLTRPEFVELPRFGSPAECLAAVRATRASLVIFAEGSFERASQFSLLARQLEHESAQLVVVPALTDISAQRMTVQSLAGVPLVFIERPRAREARAWLKRGFDIVGASMLLLLASPIMAATALAIRMGDGGPVIYQQRRVGMGGTTFEFLKFRSMVVDADALRVNLTASNEASGALFKIHHDPRITPVGRIIRRYSIDELPQLVNVLRGEMSLVGPRPALESEVSRYEEHVNRRLAVPPGLTGLWQVSGRSDLSWEDAVRLDLYYVDNWSFTSDVTILLRTLRAVLSRDGAY</sequence>
<feature type="transmembrane region" description="Helical" evidence="8">
    <location>
        <begin position="97"/>
        <end position="119"/>
    </location>
</feature>
<evidence type="ECO:0000256" key="4">
    <source>
        <dbReference type="ARBA" id="ARBA00022692"/>
    </source>
</evidence>
<keyword evidence="6 8" id="KW-0472">Membrane</keyword>
<dbReference type="STRING" id="64702.SAMN05443377_12048"/>
<reference evidence="11" key="1">
    <citation type="submission" date="2016-10" db="EMBL/GenBank/DDBJ databases">
        <authorList>
            <person name="Varghese N."/>
            <person name="Submissions S."/>
        </authorList>
    </citation>
    <scope>NUCLEOTIDE SEQUENCE [LARGE SCALE GENOMIC DNA]</scope>
    <source>
        <strain evidence="11">DSM 16859</strain>
    </source>
</reference>
<evidence type="ECO:0000256" key="8">
    <source>
        <dbReference type="SAM" id="Phobius"/>
    </source>
</evidence>